<evidence type="ECO:0000313" key="8">
    <source>
        <dbReference type="Proteomes" id="UP001164305"/>
    </source>
</evidence>
<evidence type="ECO:0000259" key="6">
    <source>
        <dbReference type="Pfam" id="PF11806"/>
    </source>
</evidence>
<evidence type="ECO:0000256" key="2">
    <source>
        <dbReference type="ARBA" id="ARBA00022490"/>
    </source>
</evidence>
<evidence type="ECO:0000256" key="4">
    <source>
        <dbReference type="ARBA" id="ARBA00024201"/>
    </source>
</evidence>
<dbReference type="InterPro" id="IPR000801">
    <property type="entry name" value="Esterase-like"/>
</dbReference>
<dbReference type="SUPFAM" id="SSF53474">
    <property type="entry name" value="alpha/beta-Hydrolases"/>
    <property type="match status" value="1"/>
</dbReference>
<dbReference type="InterPro" id="IPR021764">
    <property type="entry name" value="Enterochelin_esterase_N"/>
</dbReference>
<reference evidence="7" key="1">
    <citation type="submission" date="2022-10" db="EMBL/GenBank/DDBJ databases">
        <title>Whole-Genome Sequencing of Brachybacterium huguangmaarense BRM-3, Isolated from Betula schmidtii.</title>
        <authorList>
            <person name="Haam D."/>
        </authorList>
    </citation>
    <scope>NUCLEOTIDE SEQUENCE</scope>
    <source>
        <strain evidence="7">BRM-3</strain>
    </source>
</reference>
<dbReference type="PANTHER" id="PTHR48098">
    <property type="entry name" value="ENTEROCHELIN ESTERASE-RELATED"/>
    <property type="match status" value="1"/>
</dbReference>
<gene>
    <name evidence="7" type="ORF">BRM3_04470</name>
</gene>
<keyword evidence="3" id="KW-0378">Hydrolase</keyword>
<dbReference type="Pfam" id="PF11806">
    <property type="entry name" value="Enterochelin_N"/>
    <property type="match status" value="1"/>
</dbReference>
<dbReference type="RefSeq" id="WP_263594889.1">
    <property type="nucleotide sequence ID" value="NZ_CP107020.1"/>
</dbReference>
<comment type="similarity">
    <text evidence="4">Belongs to the Fes family.</text>
</comment>
<dbReference type="Gene3D" id="2.60.40.10">
    <property type="entry name" value="Immunoglobulins"/>
    <property type="match status" value="1"/>
</dbReference>
<dbReference type="Gene3D" id="3.40.50.1820">
    <property type="entry name" value="alpha/beta hydrolase"/>
    <property type="match status" value="1"/>
</dbReference>
<evidence type="ECO:0000256" key="5">
    <source>
        <dbReference type="SAM" id="MobiDB-lite"/>
    </source>
</evidence>
<comment type="subcellular location">
    <subcellularLocation>
        <location evidence="1">Cytoplasm</location>
    </subcellularLocation>
</comment>
<feature type="compositionally biased region" description="Pro residues" evidence="5">
    <location>
        <begin position="1"/>
        <end position="16"/>
    </location>
</feature>
<dbReference type="EMBL" id="CP107020">
    <property type="protein sequence ID" value="UYG17681.1"/>
    <property type="molecule type" value="Genomic_DNA"/>
</dbReference>
<dbReference type="SUPFAM" id="SSF81296">
    <property type="entry name" value="E set domains"/>
    <property type="match status" value="1"/>
</dbReference>
<dbReference type="InterPro" id="IPR050583">
    <property type="entry name" value="Mycobacterial_A85_antigen"/>
</dbReference>
<keyword evidence="8" id="KW-1185">Reference proteome</keyword>
<dbReference type="InterPro" id="IPR014756">
    <property type="entry name" value="Ig_E-set"/>
</dbReference>
<dbReference type="InterPro" id="IPR013783">
    <property type="entry name" value="Ig-like_fold"/>
</dbReference>
<organism evidence="7 8">
    <name type="scientific">Brachybacterium huguangmaarense</name>
    <dbReference type="NCBI Taxonomy" id="1652028"/>
    <lineage>
        <taxon>Bacteria</taxon>
        <taxon>Bacillati</taxon>
        <taxon>Actinomycetota</taxon>
        <taxon>Actinomycetes</taxon>
        <taxon>Micrococcales</taxon>
        <taxon>Dermabacteraceae</taxon>
        <taxon>Brachybacterium</taxon>
    </lineage>
</organism>
<proteinExistence type="inferred from homology"/>
<evidence type="ECO:0000256" key="3">
    <source>
        <dbReference type="ARBA" id="ARBA00022801"/>
    </source>
</evidence>
<evidence type="ECO:0000256" key="1">
    <source>
        <dbReference type="ARBA" id="ARBA00004496"/>
    </source>
</evidence>
<feature type="region of interest" description="Disordered" evidence="5">
    <location>
        <begin position="1"/>
        <end position="31"/>
    </location>
</feature>
<dbReference type="InterPro" id="IPR029058">
    <property type="entry name" value="AB_hydrolase_fold"/>
</dbReference>
<feature type="domain" description="Enterochelin esterase N-terminal" evidence="6">
    <location>
        <begin position="68"/>
        <end position="182"/>
    </location>
</feature>
<protein>
    <submittedName>
        <fullName evidence="7">DUF3327 domain-containing protein</fullName>
    </submittedName>
</protein>
<dbReference type="PANTHER" id="PTHR48098:SF3">
    <property type="entry name" value="IRON(III) ENTEROBACTIN ESTERASE"/>
    <property type="match status" value="1"/>
</dbReference>
<sequence>MSPAPTDRPSPQPEVPATPTGPDGAPLRATPAWWPAHPTDAALAAAAAHGTPILGARREAAGVELVETTFLWEGDGAEHAVLMHLNTLTDRHREDVTGALAPRVPGTRWHALTYLLAPDVVLGYRIVVRDRIPADIGAGRAGWRDVHAAGRPDPRNARTLTDGFGRTSSLLVGPDAREHPDWADSAPPLPETAWSAVHELGDDERAVTLWQGSGAAPRRLLVLFDGHTWRRLDAAAPLGRRAGAWDLLLIDSASLPQRARELPDPDRAADLVRDAIARTSAASGLRWDAERVVLAGQSYGGLAAASLVLRRPDLAARGIAQSGSYWFAGDGDARTGRGDLLRWIADAPAPAGRLVVQAGSEEGEMAALSAELAGALAAHGALVGHRTYRGGHDYAWWRHGLSDGLDLLEAEGRSLSAPGR</sequence>
<accession>A0ABY6G4G5</accession>
<dbReference type="Proteomes" id="UP001164305">
    <property type="component" value="Chromosome"/>
</dbReference>
<evidence type="ECO:0000313" key="7">
    <source>
        <dbReference type="EMBL" id="UYG17681.1"/>
    </source>
</evidence>
<keyword evidence="2" id="KW-0963">Cytoplasm</keyword>
<name>A0ABY6G4G5_9MICO</name>
<dbReference type="Pfam" id="PF00756">
    <property type="entry name" value="Esterase"/>
    <property type="match status" value="1"/>
</dbReference>